<evidence type="ECO:0000313" key="8">
    <source>
        <dbReference type="EMBL" id="HHN52109.1"/>
    </source>
</evidence>
<evidence type="ECO:0000256" key="1">
    <source>
        <dbReference type="ARBA" id="ARBA00022490"/>
    </source>
</evidence>
<keyword evidence="2" id="KW-0132">Cell division</keyword>
<dbReference type="PANTHER" id="PTHR34298">
    <property type="entry name" value="SEGREGATION AND CONDENSATION PROTEIN B"/>
    <property type="match status" value="1"/>
</dbReference>
<name>A0A7C4HXT3_CALS0</name>
<dbReference type="GO" id="GO:0051301">
    <property type="term" value="P:cell division"/>
    <property type="evidence" value="ECO:0007669"/>
    <property type="project" value="UniProtKB-KW"/>
</dbReference>
<sequence>MSSATSSYSGVSFLEPQMDSKLVAEALLFASDKPVDIKTLQRALRTRSPEKVRKIVETLKNEYSGRAVEIVELDGGRYYMRLRPDLAAQVKKYTRRKMLPHGVLKTLATIAYYQPIPLSTLAAIRGKDSYRQIKILQERGLVESEKKGRTSVLRTSRLFADFFGVENTPSAIKSLIDKMLASGGETSIKHASTLKKQNGSVAQRPSQTQKDGGKSSSSEG</sequence>
<dbReference type="GO" id="GO:0051304">
    <property type="term" value="P:chromosome separation"/>
    <property type="evidence" value="ECO:0007669"/>
    <property type="project" value="InterPro"/>
</dbReference>
<dbReference type="PANTHER" id="PTHR34298:SF2">
    <property type="entry name" value="SEGREGATION AND CONDENSATION PROTEIN B"/>
    <property type="match status" value="1"/>
</dbReference>
<dbReference type="InterPro" id="IPR036388">
    <property type="entry name" value="WH-like_DNA-bd_sf"/>
</dbReference>
<evidence type="ECO:0000256" key="3">
    <source>
        <dbReference type="ARBA" id="ARBA00022829"/>
    </source>
</evidence>
<dbReference type="SUPFAM" id="SSF46785">
    <property type="entry name" value="Winged helix' DNA-binding domain"/>
    <property type="match status" value="2"/>
</dbReference>
<dbReference type="InterPro" id="IPR036390">
    <property type="entry name" value="WH_DNA-bd_sf"/>
</dbReference>
<keyword evidence="1" id="KW-0963">Cytoplasm</keyword>
<feature type="region of interest" description="Disordered" evidence="5">
    <location>
        <begin position="193"/>
        <end position="220"/>
    </location>
</feature>
<dbReference type="Gene3D" id="1.10.10.10">
    <property type="entry name" value="Winged helix-like DNA-binding domain superfamily/Winged helix DNA-binding domain"/>
    <property type="match status" value="2"/>
</dbReference>
<evidence type="ECO:0000256" key="2">
    <source>
        <dbReference type="ARBA" id="ARBA00022618"/>
    </source>
</evidence>
<evidence type="ECO:0000256" key="5">
    <source>
        <dbReference type="SAM" id="MobiDB-lite"/>
    </source>
</evidence>
<dbReference type="EMBL" id="DTCM01000082">
    <property type="protein sequence ID" value="HGL41372.1"/>
    <property type="molecule type" value="Genomic_DNA"/>
</dbReference>
<dbReference type="EMBL" id="DRXG01000042">
    <property type="protein sequence ID" value="HHN52109.1"/>
    <property type="molecule type" value="Genomic_DNA"/>
</dbReference>
<comment type="caution">
    <text evidence="7">The sequence shown here is derived from an EMBL/GenBank/DDBJ whole genome shotgun (WGS) entry which is preliminary data.</text>
</comment>
<protein>
    <submittedName>
        <fullName evidence="7">SMC-Scp complex subunit ScpB</fullName>
    </submittedName>
</protein>
<feature type="compositionally biased region" description="Polar residues" evidence="5">
    <location>
        <begin position="194"/>
        <end position="220"/>
    </location>
</feature>
<evidence type="ECO:0000313" key="7">
    <source>
        <dbReference type="EMBL" id="HGN89943.1"/>
    </source>
</evidence>
<dbReference type="NCBIfam" id="TIGR00281">
    <property type="entry name" value="SMC-Scp complex subunit ScpB"/>
    <property type="match status" value="1"/>
</dbReference>
<proteinExistence type="predicted"/>
<reference evidence="7" key="1">
    <citation type="journal article" date="2020" name="mSystems">
        <title>Genome- and Community-Level Interaction Insights into Carbon Utilization and Element Cycling Functions of Hydrothermarchaeota in Hydrothermal Sediment.</title>
        <authorList>
            <person name="Zhou Z."/>
            <person name="Liu Y."/>
            <person name="Xu W."/>
            <person name="Pan J."/>
            <person name="Luo Z.H."/>
            <person name="Li M."/>
        </authorList>
    </citation>
    <scope>NUCLEOTIDE SEQUENCE [LARGE SCALE GENOMIC DNA]</scope>
    <source>
        <strain evidence="8">SpSt-1073</strain>
        <strain evidence="7">SpSt-613</strain>
        <strain evidence="6">SpSt-669</strain>
    </source>
</reference>
<dbReference type="EMBL" id="DTAD01000024">
    <property type="protein sequence ID" value="HGN89943.1"/>
    <property type="molecule type" value="Genomic_DNA"/>
</dbReference>
<organism evidence="7">
    <name type="scientific">Caldiarchaeum subterraneum</name>
    <dbReference type="NCBI Taxonomy" id="311458"/>
    <lineage>
        <taxon>Archaea</taxon>
        <taxon>Nitrososphaerota</taxon>
        <taxon>Candidatus Caldarchaeales</taxon>
        <taxon>Candidatus Caldarchaeaceae</taxon>
        <taxon>Candidatus Caldarchaeum</taxon>
    </lineage>
</organism>
<gene>
    <name evidence="7" type="primary">scpB</name>
    <name evidence="8" type="ORF">ENM30_02220</name>
    <name evidence="7" type="ORF">ENT82_02285</name>
    <name evidence="6" type="ORF">ENU43_06890</name>
</gene>
<dbReference type="Pfam" id="PF04079">
    <property type="entry name" value="SMC_ScpB"/>
    <property type="match status" value="1"/>
</dbReference>
<keyword evidence="3" id="KW-0159">Chromosome partition</keyword>
<evidence type="ECO:0000256" key="4">
    <source>
        <dbReference type="ARBA" id="ARBA00023306"/>
    </source>
</evidence>
<keyword evidence="4" id="KW-0131">Cell cycle</keyword>
<evidence type="ECO:0000313" key="6">
    <source>
        <dbReference type="EMBL" id="HGL41372.1"/>
    </source>
</evidence>
<accession>A0A7C4HXT3</accession>
<dbReference type="InterPro" id="IPR005234">
    <property type="entry name" value="ScpB_csome_segregation"/>
</dbReference>
<dbReference type="AlphaFoldDB" id="A0A7C4HXT3"/>